<dbReference type="RefSeq" id="WP_146445370.1">
    <property type="nucleotide sequence ID" value="NZ_SJPR01000003.1"/>
</dbReference>
<gene>
    <name evidence="5" type="ORF">Pla108_26430</name>
</gene>
<keyword evidence="1" id="KW-0677">Repeat</keyword>
<dbReference type="SMART" id="SM00028">
    <property type="entry name" value="TPR"/>
    <property type="match status" value="3"/>
</dbReference>
<keyword evidence="2 3" id="KW-0802">TPR repeat</keyword>
<dbReference type="EMBL" id="SJPR01000003">
    <property type="protein sequence ID" value="TWT96868.1"/>
    <property type="molecule type" value="Genomic_DNA"/>
</dbReference>
<organism evidence="5 6">
    <name type="scientific">Botrimarina colliarenosi</name>
    <dbReference type="NCBI Taxonomy" id="2528001"/>
    <lineage>
        <taxon>Bacteria</taxon>
        <taxon>Pseudomonadati</taxon>
        <taxon>Planctomycetota</taxon>
        <taxon>Planctomycetia</taxon>
        <taxon>Pirellulales</taxon>
        <taxon>Lacipirellulaceae</taxon>
        <taxon>Botrimarina</taxon>
    </lineage>
</organism>
<comment type="caution">
    <text evidence="5">The sequence shown here is derived from an EMBL/GenBank/DDBJ whole genome shotgun (WGS) entry which is preliminary data.</text>
</comment>
<proteinExistence type="predicted"/>
<evidence type="ECO:0000256" key="4">
    <source>
        <dbReference type="SAM" id="SignalP"/>
    </source>
</evidence>
<feature type="signal peptide" evidence="4">
    <location>
        <begin position="1"/>
        <end position="25"/>
    </location>
</feature>
<dbReference type="InterPro" id="IPR051012">
    <property type="entry name" value="CellSynth/LPSAsmb/PSIAsmb"/>
</dbReference>
<feature type="repeat" description="TPR" evidence="3">
    <location>
        <begin position="552"/>
        <end position="585"/>
    </location>
</feature>
<evidence type="ECO:0000313" key="5">
    <source>
        <dbReference type="EMBL" id="TWT96868.1"/>
    </source>
</evidence>
<evidence type="ECO:0000256" key="2">
    <source>
        <dbReference type="ARBA" id="ARBA00022803"/>
    </source>
</evidence>
<dbReference type="InterPro" id="IPR011990">
    <property type="entry name" value="TPR-like_helical_dom_sf"/>
</dbReference>
<dbReference type="Pfam" id="PF13181">
    <property type="entry name" value="TPR_8"/>
    <property type="match status" value="2"/>
</dbReference>
<protein>
    <submittedName>
        <fullName evidence="5">Tetratricopeptide repeat protein</fullName>
    </submittedName>
</protein>
<dbReference type="PANTHER" id="PTHR45586">
    <property type="entry name" value="TPR REPEAT-CONTAINING PROTEIN PA4667"/>
    <property type="match status" value="1"/>
</dbReference>
<accession>A0A5C6AC20</accession>
<evidence type="ECO:0000256" key="3">
    <source>
        <dbReference type="PROSITE-ProRule" id="PRU00339"/>
    </source>
</evidence>
<evidence type="ECO:0000256" key="1">
    <source>
        <dbReference type="ARBA" id="ARBA00022737"/>
    </source>
</evidence>
<dbReference type="OrthoDB" id="228255at2"/>
<dbReference type="PANTHER" id="PTHR45586:SF1">
    <property type="entry name" value="LIPOPOLYSACCHARIDE ASSEMBLY PROTEIN B"/>
    <property type="match status" value="1"/>
</dbReference>
<dbReference type="AlphaFoldDB" id="A0A5C6AC20"/>
<evidence type="ECO:0000313" key="6">
    <source>
        <dbReference type="Proteomes" id="UP000317421"/>
    </source>
</evidence>
<reference evidence="5 6" key="1">
    <citation type="submission" date="2019-02" db="EMBL/GenBank/DDBJ databases">
        <title>Deep-cultivation of Planctomycetes and their phenomic and genomic characterization uncovers novel biology.</title>
        <authorList>
            <person name="Wiegand S."/>
            <person name="Jogler M."/>
            <person name="Boedeker C."/>
            <person name="Pinto D."/>
            <person name="Vollmers J."/>
            <person name="Rivas-Marin E."/>
            <person name="Kohn T."/>
            <person name="Peeters S.H."/>
            <person name="Heuer A."/>
            <person name="Rast P."/>
            <person name="Oberbeckmann S."/>
            <person name="Bunk B."/>
            <person name="Jeske O."/>
            <person name="Meyerdierks A."/>
            <person name="Storesund J.E."/>
            <person name="Kallscheuer N."/>
            <person name="Luecker S."/>
            <person name="Lage O.M."/>
            <person name="Pohl T."/>
            <person name="Merkel B.J."/>
            <person name="Hornburger P."/>
            <person name="Mueller R.-W."/>
            <person name="Bruemmer F."/>
            <person name="Labrenz M."/>
            <person name="Spormann A.M."/>
            <person name="Op Den Camp H."/>
            <person name="Overmann J."/>
            <person name="Amann R."/>
            <person name="Jetten M.S.M."/>
            <person name="Mascher T."/>
            <person name="Medema M.H."/>
            <person name="Devos D.P."/>
            <person name="Kaster A.-K."/>
            <person name="Ovreas L."/>
            <person name="Rohde M."/>
            <person name="Galperin M.Y."/>
            <person name="Jogler C."/>
        </authorList>
    </citation>
    <scope>NUCLEOTIDE SEQUENCE [LARGE SCALE GENOMIC DNA]</scope>
    <source>
        <strain evidence="5 6">Pla108</strain>
    </source>
</reference>
<feature type="chain" id="PRO_5022860600" evidence="4">
    <location>
        <begin position="26"/>
        <end position="606"/>
    </location>
</feature>
<name>A0A5C6AC20_9BACT</name>
<dbReference type="Gene3D" id="1.25.40.10">
    <property type="entry name" value="Tetratricopeptide repeat domain"/>
    <property type="match status" value="2"/>
</dbReference>
<sequence length="606" mass="66757" precursor="true">MRLLRATPLLALGLLVGTLSSQVAAAPGEAEVAELIEQLGHPLYEERLDAQRRLTARGLEAFDALRDAQDDPDPEVADASRRLLADLTSHWARRSDPPQVRQWLAAYNTGLAGRELDVIEALASMEGVDAIPALARIARFEPSDLAAREAARALLVAPEFGVDARRQNAVSEAVRSLIDEYGPGRRPASDWIALAAEEAAGSDPPPAAWRRHAESQRALLDTGSEETSEEIVATLGWRWLRSALLSGAEADAAAAAELLVTFDEDEAAGRLARAIRWAAEAGRWSVVDQLTTTYADRLLGKQGLYVLADAALRRGDQDAADRLAAEALAAPPSDTDTSVEDVLLGPRVLVARQLYEAGRTEWAIAEYRAAAQSDDPLDGRAAVAAWRLANLLFDAERYEEAAAALQPIAAAIERSRPSRDEYDNLPQEDRQLLPGSGQLLARQRFSAALAYRQVGDREEEMKALRRAISADPRDADVLIAMHRVQDAPPEFVEKAKQLIDARRRDYERDVWEDPDEADGYNQWAWLVSNTYGDFDKAVRYSRRSLEIEPETAGYLDTLGRCLFSAGRVEEAIEVQRRAVELEPRMLVLQRQLAEFEFTLATKEGGE</sequence>
<dbReference type="SUPFAM" id="SSF48452">
    <property type="entry name" value="TPR-like"/>
    <property type="match status" value="2"/>
</dbReference>
<feature type="repeat" description="TPR" evidence="3">
    <location>
        <begin position="441"/>
        <end position="474"/>
    </location>
</feature>
<dbReference type="PROSITE" id="PS50005">
    <property type="entry name" value="TPR"/>
    <property type="match status" value="2"/>
</dbReference>
<dbReference type="InterPro" id="IPR019734">
    <property type="entry name" value="TPR_rpt"/>
</dbReference>
<keyword evidence="6" id="KW-1185">Reference proteome</keyword>
<keyword evidence="4" id="KW-0732">Signal</keyword>
<dbReference type="Proteomes" id="UP000317421">
    <property type="component" value="Unassembled WGS sequence"/>
</dbReference>